<evidence type="ECO:0000313" key="4">
    <source>
        <dbReference type="Proteomes" id="UP001331515"/>
    </source>
</evidence>
<name>A0AAN8DEG4_CHAGU</name>
<evidence type="ECO:0000256" key="2">
    <source>
        <dbReference type="SAM" id="MobiDB-lite"/>
    </source>
</evidence>
<keyword evidence="4" id="KW-1185">Reference proteome</keyword>
<dbReference type="GO" id="GO:0035025">
    <property type="term" value="P:positive regulation of Rho protein signal transduction"/>
    <property type="evidence" value="ECO:0007669"/>
    <property type="project" value="TreeGrafter"/>
</dbReference>
<dbReference type="PANTHER" id="PTHR22826">
    <property type="entry name" value="RHO GUANINE EXCHANGE FACTOR-RELATED"/>
    <property type="match status" value="1"/>
</dbReference>
<feature type="region of interest" description="Disordered" evidence="2">
    <location>
        <begin position="1"/>
        <end position="29"/>
    </location>
</feature>
<dbReference type="GO" id="GO:0005085">
    <property type="term" value="F:guanyl-nucleotide exchange factor activity"/>
    <property type="evidence" value="ECO:0007669"/>
    <property type="project" value="UniProtKB-KW"/>
</dbReference>
<dbReference type="Proteomes" id="UP001331515">
    <property type="component" value="Unassembled WGS sequence"/>
</dbReference>
<reference evidence="3 4" key="1">
    <citation type="journal article" date="2023" name="Mol. Biol. Evol.">
        <title>Genomics of Secondarily Temperate Adaptation in the Only Non-Antarctic Icefish.</title>
        <authorList>
            <person name="Rivera-Colon A.G."/>
            <person name="Rayamajhi N."/>
            <person name="Minhas B.F."/>
            <person name="Madrigal G."/>
            <person name="Bilyk K.T."/>
            <person name="Yoon V."/>
            <person name="Hune M."/>
            <person name="Gregory S."/>
            <person name="Cheng C.H.C."/>
            <person name="Catchen J.M."/>
        </authorList>
    </citation>
    <scope>NUCLEOTIDE SEQUENCE [LARGE SCALE GENOMIC DNA]</scope>
    <source>
        <tissue evidence="3">White muscle</tissue>
    </source>
</reference>
<dbReference type="PANTHER" id="PTHR22826:SF115">
    <property type="entry name" value="GUANINE NUCLEOTIDE EXCHANGE FACTOR DBS"/>
    <property type="match status" value="1"/>
</dbReference>
<keyword evidence="1" id="KW-0344">Guanine-nucleotide releasing factor</keyword>
<gene>
    <name evidence="3" type="ORF">CgunFtcFv8_024442</name>
</gene>
<comment type="caution">
    <text evidence="3">The sequence shown here is derived from an EMBL/GenBank/DDBJ whole genome shotgun (WGS) entry which is preliminary data.</text>
</comment>
<sequence>MEVSQKRSEQDVDLDIRMGGEKREDSGFLMEEDVEEDSGIGFKVDGSFAVSAGSAEHSGIEALDWSGTTGHTDVVLKIVGQKEGSKGGDGGSQTSEEGEAEADSGSTENEAEKRDEIDDQNEDVKEEEMEGSLDVCLWPVEEGGGHVRISLEEVERYYRFSRCCHWLCDEIMQLDSSPLRAADITSDLKKQFAILSGGRGDTGSPVIVFPEFPAFGEITNGEFHNVLTYLTSVPR</sequence>
<dbReference type="EMBL" id="JAURVH010001523">
    <property type="protein sequence ID" value="KAK5920654.1"/>
    <property type="molecule type" value="Genomic_DNA"/>
</dbReference>
<feature type="region of interest" description="Disordered" evidence="2">
    <location>
        <begin position="81"/>
        <end position="130"/>
    </location>
</feature>
<dbReference type="GO" id="GO:0005737">
    <property type="term" value="C:cytoplasm"/>
    <property type="evidence" value="ECO:0007669"/>
    <property type="project" value="TreeGrafter"/>
</dbReference>
<organism evidence="3 4">
    <name type="scientific">Champsocephalus gunnari</name>
    <name type="common">Mackerel icefish</name>
    <dbReference type="NCBI Taxonomy" id="52237"/>
    <lineage>
        <taxon>Eukaryota</taxon>
        <taxon>Metazoa</taxon>
        <taxon>Chordata</taxon>
        <taxon>Craniata</taxon>
        <taxon>Vertebrata</taxon>
        <taxon>Euteleostomi</taxon>
        <taxon>Actinopterygii</taxon>
        <taxon>Neopterygii</taxon>
        <taxon>Teleostei</taxon>
        <taxon>Neoteleostei</taxon>
        <taxon>Acanthomorphata</taxon>
        <taxon>Eupercaria</taxon>
        <taxon>Perciformes</taxon>
        <taxon>Notothenioidei</taxon>
        <taxon>Channichthyidae</taxon>
        <taxon>Champsocephalus</taxon>
    </lineage>
</organism>
<accession>A0AAN8DEG4</accession>
<evidence type="ECO:0000256" key="1">
    <source>
        <dbReference type="ARBA" id="ARBA00022658"/>
    </source>
</evidence>
<proteinExistence type="predicted"/>
<dbReference type="AlphaFoldDB" id="A0AAN8DEG4"/>
<protein>
    <submittedName>
        <fullName evidence="3">Uncharacterized protein</fullName>
    </submittedName>
</protein>
<feature type="compositionally biased region" description="Acidic residues" evidence="2">
    <location>
        <begin position="117"/>
        <end position="130"/>
    </location>
</feature>
<feature type="compositionally biased region" description="Basic and acidic residues" evidence="2">
    <location>
        <begin position="1"/>
        <end position="26"/>
    </location>
</feature>
<evidence type="ECO:0000313" key="3">
    <source>
        <dbReference type="EMBL" id="KAK5920654.1"/>
    </source>
</evidence>
<dbReference type="InterPro" id="IPR051336">
    <property type="entry name" value="RhoGEF_Guanine_NuclExch_SF"/>
</dbReference>